<evidence type="ECO:0000313" key="3">
    <source>
        <dbReference type="EMBL" id="MDH6214085.1"/>
    </source>
</evidence>
<feature type="transmembrane region" description="Helical" evidence="2">
    <location>
        <begin position="92"/>
        <end position="118"/>
    </location>
</feature>
<dbReference type="Gene3D" id="2.160.20.80">
    <property type="entry name" value="E3 ubiquitin-protein ligase SopA"/>
    <property type="match status" value="1"/>
</dbReference>
<keyword evidence="2" id="KW-1133">Transmembrane helix</keyword>
<accession>A0ABT6LCP8</accession>
<feature type="transmembrane region" description="Helical" evidence="2">
    <location>
        <begin position="59"/>
        <end position="80"/>
    </location>
</feature>
<sequence>MSQQPSETPPSAPAAPRTSPARPEATETTPMSAAPEGSPAAPNLDVSALTKANDSIRIAAKWLIGSSAAVGAALLAGSQLSNIGKLDWGWRLWVAIGGATVGLIAVIWAIWLATLLLMPVTVTIDRLQEQWKKPTKELKAAVEFLKREPRQLGEWKSPKGLKKAEKEAKQELQDAQERGDEKAKEVSIRTLTKLRSYRRSIQQVAQHKALEARFHDSLRWLVLATGMAALGIVSFAWASNPPAPKTPSADLENAKLVGVDLRDAELNGANLDHTDLTNALLTGADLTDASLTDVTWKNTTCPDGVNSNKAGNTCAGHLGPKS</sequence>
<dbReference type="SUPFAM" id="SSF141571">
    <property type="entry name" value="Pentapeptide repeat-like"/>
    <property type="match status" value="1"/>
</dbReference>
<reference evidence="3 4" key="1">
    <citation type="submission" date="2023-04" db="EMBL/GenBank/DDBJ databases">
        <title>Forest soil microbial communities from Buena Vista Peninsula, Colon Province, Panama.</title>
        <authorList>
            <person name="Bouskill N."/>
        </authorList>
    </citation>
    <scope>NUCLEOTIDE SEQUENCE [LARGE SCALE GENOMIC DNA]</scope>
    <source>
        <strain evidence="3 4">GGS1</strain>
    </source>
</reference>
<evidence type="ECO:0000256" key="1">
    <source>
        <dbReference type="SAM" id="MobiDB-lite"/>
    </source>
</evidence>
<feature type="compositionally biased region" description="Low complexity" evidence="1">
    <location>
        <begin position="14"/>
        <end position="23"/>
    </location>
</feature>
<feature type="region of interest" description="Disordered" evidence="1">
    <location>
        <begin position="1"/>
        <end position="44"/>
    </location>
</feature>
<dbReference type="Proteomes" id="UP001160499">
    <property type="component" value="Unassembled WGS sequence"/>
</dbReference>
<comment type="caution">
    <text evidence="3">The sequence shown here is derived from an EMBL/GenBank/DDBJ whole genome shotgun (WGS) entry which is preliminary data.</text>
</comment>
<evidence type="ECO:0008006" key="5">
    <source>
        <dbReference type="Google" id="ProtNLM"/>
    </source>
</evidence>
<gene>
    <name evidence="3" type="ORF">M2283_001368</name>
</gene>
<dbReference type="Pfam" id="PF00805">
    <property type="entry name" value="Pentapeptide"/>
    <property type="match status" value="1"/>
</dbReference>
<feature type="transmembrane region" description="Helical" evidence="2">
    <location>
        <begin position="218"/>
        <end position="238"/>
    </location>
</feature>
<evidence type="ECO:0000256" key="2">
    <source>
        <dbReference type="SAM" id="Phobius"/>
    </source>
</evidence>
<keyword evidence="2" id="KW-0812">Transmembrane</keyword>
<keyword evidence="2" id="KW-0472">Membrane</keyword>
<dbReference type="EMBL" id="JARXVH010000002">
    <property type="protein sequence ID" value="MDH6214085.1"/>
    <property type="molecule type" value="Genomic_DNA"/>
</dbReference>
<protein>
    <recommendedName>
        <fullName evidence="5">Pentapeptide repeat-containing protein</fullName>
    </recommendedName>
</protein>
<dbReference type="InterPro" id="IPR001646">
    <property type="entry name" value="5peptide_repeat"/>
</dbReference>
<keyword evidence="4" id="KW-1185">Reference proteome</keyword>
<feature type="region of interest" description="Disordered" evidence="1">
    <location>
        <begin position="156"/>
        <end position="183"/>
    </location>
</feature>
<proteinExistence type="predicted"/>
<name>A0ABT6LCP8_9ACTN</name>
<organism evidence="3 4">
    <name type="scientific">Streptomyces pseudovenezuelae</name>
    <dbReference type="NCBI Taxonomy" id="67350"/>
    <lineage>
        <taxon>Bacteria</taxon>
        <taxon>Bacillati</taxon>
        <taxon>Actinomycetota</taxon>
        <taxon>Actinomycetes</taxon>
        <taxon>Kitasatosporales</taxon>
        <taxon>Streptomycetaceae</taxon>
        <taxon>Streptomyces</taxon>
        <taxon>Streptomyces aurantiacus group</taxon>
    </lineage>
</organism>
<evidence type="ECO:0000313" key="4">
    <source>
        <dbReference type="Proteomes" id="UP001160499"/>
    </source>
</evidence>